<proteinExistence type="predicted"/>
<accession>A0A4C1WGW9</accession>
<dbReference type="AlphaFoldDB" id="A0A4C1WGW9"/>
<evidence type="ECO:0000313" key="3">
    <source>
        <dbReference type="Proteomes" id="UP000299102"/>
    </source>
</evidence>
<protein>
    <submittedName>
        <fullName evidence="2">Uncharacterized protein</fullName>
    </submittedName>
</protein>
<gene>
    <name evidence="2" type="ORF">EVAR_17351_1</name>
</gene>
<keyword evidence="3" id="KW-1185">Reference proteome</keyword>
<name>A0A4C1WGW9_EUMVA</name>
<sequence>MLDIGCGLEAGIDDEVPQPRGDGPALNTLSVDYPNTDQPNDRLSELARVTLHCLRYGVHALFSTCLLYWTNTYPKLPDKFRVRSPEPTPSPAHPAHNTNPPQSEEEVIYF</sequence>
<organism evidence="2 3">
    <name type="scientific">Eumeta variegata</name>
    <name type="common">Bagworm moth</name>
    <name type="synonym">Eumeta japonica</name>
    <dbReference type="NCBI Taxonomy" id="151549"/>
    <lineage>
        <taxon>Eukaryota</taxon>
        <taxon>Metazoa</taxon>
        <taxon>Ecdysozoa</taxon>
        <taxon>Arthropoda</taxon>
        <taxon>Hexapoda</taxon>
        <taxon>Insecta</taxon>
        <taxon>Pterygota</taxon>
        <taxon>Neoptera</taxon>
        <taxon>Endopterygota</taxon>
        <taxon>Lepidoptera</taxon>
        <taxon>Glossata</taxon>
        <taxon>Ditrysia</taxon>
        <taxon>Tineoidea</taxon>
        <taxon>Psychidae</taxon>
        <taxon>Oiketicinae</taxon>
        <taxon>Eumeta</taxon>
    </lineage>
</organism>
<comment type="caution">
    <text evidence="2">The sequence shown here is derived from an EMBL/GenBank/DDBJ whole genome shotgun (WGS) entry which is preliminary data.</text>
</comment>
<reference evidence="2 3" key="1">
    <citation type="journal article" date="2019" name="Commun. Biol.">
        <title>The bagworm genome reveals a unique fibroin gene that provides high tensile strength.</title>
        <authorList>
            <person name="Kono N."/>
            <person name="Nakamura H."/>
            <person name="Ohtoshi R."/>
            <person name="Tomita M."/>
            <person name="Numata K."/>
            <person name="Arakawa K."/>
        </authorList>
    </citation>
    <scope>NUCLEOTIDE SEQUENCE [LARGE SCALE GENOMIC DNA]</scope>
</reference>
<evidence type="ECO:0000256" key="1">
    <source>
        <dbReference type="SAM" id="MobiDB-lite"/>
    </source>
</evidence>
<dbReference type="EMBL" id="BGZK01000558">
    <property type="protein sequence ID" value="GBP50090.1"/>
    <property type="molecule type" value="Genomic_DNA"/>
</dbReference>
<dbReference type="Proteomes" id="UP000299102">
    <property type="component" value="Unassembled WGS sequence"/>
</dbReference>
<dbReference type="OrthoDB" id="28045at2759"/>
<evidence type="ECO:0000313" key="2">
    <source>
        <dbReference type="EMBL" id="GBP50090.1"/>
    </source>
</evidence>
<feature type="region of interest" description="Disordered" evidence="1">
    <location>
        <begin position="80"/>
        <end position="110"/>
    </location>
</feature>